<dbReference type="AlphaFoldDB" id="A0A3S1AXG2"/>
<dbReference type="InterPro" id="IPR025347">
    <property type="entry name" value="DUF4251"/>
</dbReference>
<dbReference type="Proteomes" id="UP000281028">
    <property type="component" value="Unassembled WGS sequence"/>
</dbReference>
<dbReference type="OrthoDB" id="1097715at2"/>
<dbReference type="EMBL" id="RIAR02000001">
    <property type="protein sequence ID" value="NSL85412.1"/>
    <property type="molecule type" value="Genomic_DNA"/>
</dbReference>
<name>A0A3S1AXG2_9BACT</name>
<keyword evidence="2" id="KW-1185">Reference proteome</keyword>
<reference evidence="1" key="1">
    <citation type="submission" date="2020-05" db="EMBL/GenBank/DDBJ databases">
        <title>Chitinophaga laudate sp. nov., isolated from a tropical peat swamp.</title>
        <authorList>
            <person name="Goh C.B.S."/>
            <person name="Lee M.S."/>
            <person name="Parimannan S."/>
            <person name="Pasbakhsh P."/>
            <person name="Yule C.M."/>
            <person name="Rajandas H."/>
            <person name="Loke S."/>
            <person name="Croft L."/>
            <person name="Tan J.B.L."/>
        </authorList>
    </citation>
    <scope>NUCLEOTIDE SEQUENCE</scope>
    <source>
        <strain evidence="1">Mgbs1</strain>
    </source>
</reference>
<protein>
    <submittedName>
        <fullName evidence="1">DUF4251 domain-containing protein</fullName>
    </submittedName>
</protein>
<dbReference type="Pfam" id="PF14059">
    <property type="entry name" value="DUF4251"/>
    <property type="match status" value="1"/>
</dbReference>
<gene>
    <name evidence="1" type="ORF">ECE50_001125</name>
</gene>
<accession>A0A3S1AXG2</accession>
<sequence>MNSSFAIKTLFLLSMAVSSLTGLHAQETKAEKRADKKAVQQAAVKSLIDGRNYVFIAQSALPMSGRVRQLTPDFNLTVTADSIISYLPYFGRAYSAPYGSTRSPLDFKSKQFDYNAAPGKKDGWNITIRPKDQQDIQTISLTVSSDGYASAQVTSNNRQPISFNGVIQAVPPVKKKKK</sequence>
<evidence type="ECO:0000313" key="1">
    <source>
        <dbReference type="EMBL" id="NSL85412.1"/>
    </source>
</evidence>
<comment type="caution">
    <text evidence="1">The sequence shown here is derived from an EMBL/GenBank/DDBJ whole genome shotgun (WGS) entry which is preliminary data.</text>
</comment>
<proteinExistence type="predicted"/>
<organism evidence="1 2">
    <name type="scientific">Chitinophaga solisilvae</name>
    <dbReference type="NCBI Taxonomy" id="1233460"/>
    <lineage>
        <taxon>Bacteria</taxon>
        <taxon>Pseudomonadati</taxon>
        <taxon>Bacteroidota</taxon>
        <taxon>Chitinophagia</taxon>
        <taxon>Chitinophagales</taxon>
        <taxon>Chitinophagaceae</taxon>
        <taxon>Chitinophaga</taxon>
    </lineage>
</organism>
<evidence type="ECO:0000313" key="2">
    <source>
        <dbReference type="Proteomes" id="UP000281028"/>
    </source>
</evidence>
<dbReference type="Gene3D" id="2.40.128.410">
    <property type="match status" value="1"/>
</dbReference>